<organism evidence="2 3">
    <name type="scientific">Oryza sativa subsp. japonica</name>
    <name type="common">Rice</name>
    <dbReference type="NCBI Taxonomy" id="39947"/>
    <lineage>
        <taxon>Eukaryota</taxon>
        <taxon>Viridiplantae</taxon>
        <taxon>Streptophyta</taxon>
        <taxon>Embryophyta</taxon>
        <taxon>Tracheophyta</taxon>
        <taxon>Spermatophyta</taxon>
        <taxon>Magnoliopsida</taxon>
        <taxon>Liliopsida</taxon>
        <taxon>Poales</taxon>
        <taxon>Poaceae</taxon>
        <taxon>BOP clade</taxon>
        <taxon>Oryzoideae</taxon>
        <taxon>Oryzeae</taxon>
        <taxon>Oryzinae</taxon>
        <taxon>Oryza</taxon>
        <taxon>Oryza sativa</taxon>
    </lineage>
</organism>
<reference evidence="3" key="1">
    <citation type="journal article" date="2005" name="Nature">
        <title>The map-based sequence of the rice genome.</title>
        <authorList>
            <consortium name="International rice genome sequencing project (IRGSP)"/>
            <person name="Matsumoto T."/>
            <person name="Wu J."/>
            <person name="Kanamori H."/>
            <person name="Katayose Y."/>
            <person name="Fujisawa M."/>
            <person name="Namiki N."/>
            <person name="Mizuno H."/>
            <person name="Yamamoto K."/>
            <person name="Antonio B.A."/>
            <person name="Baba T."/>
            <person name="Sakata K."/>
            <person name="Nagamura Y."/>
            <person name="Aoki H."/>
            <person name="Arikawa K."/>
            <person name="Arita K."/>
            <person name="Bito T."/>
            <person name="Chiden Y."/>
            <person name="Fujitsuka N."/>
            <person name="Fukunaka R."/>
            <person name="Hamada M."/>
            <person name="Harada C."/>
            <person name="Hayashi A."/>
            <person name="Hijishita S."/>
            <person name="Honda M."/>
            <person name="Hosokawa S."/>
            <person name="Ichikawa Y."/>
            <person name="Idonuma A."/>
            <person name="Iijima M."/>
            <person name="Ikeda M."/>
            <person name="Ikeno M."/>
            <person name="Ito K."/>
            <person name="Ito S."/>
            <person name="Ito T."/>
            <person name="Ito Y."/>
            <person name="Ito Y."/>
            <person name="Iwabuchi A."/>
            <person name="Kamiya K."/>
            <person name="Karasawa W."/>
            <person name="Kurita K."/>
            <person name="Katagiri S."/>
            <person name="Kikuta A."/>
            <person name="Kobayashi H."/>
            <person name="Kobayashi N."/>
            <person name="Machita K."/>
            <person name="Maehara T."/>
            <person name="Masukawa M."/>
            <person name="Mizubayashi T."/>
            <person name="Mukai Y."/>
            <person name="Nagasaki H."/>
            <person name="Nagata Y."/>
            <person name="Naito S."/>
            <person name="Nakashima M."/>
            <person name="Nakama Y."/>
            <person name="Nakamichi Y."/>
            <person name="Nakamura M."/>
            <person name="Meguro A."/>
            <person name="Negishi M."/>
            <person name="Ohta I."/>
            <person name="Ohta T."/>
            <person name="Okamoto M."/>
            <person name="Ono N."/>
            <person name="Saji S."/>
            <person name="Sakaguchi M."/>
            <person name="Sakai K."/>
            <person name="Shibata M."/>
            <person name="Shimokawa T."/>
            <person name="Song J."/>
            <person name="Takazaki Y."/>
            <person name="Terasawa K."/>
            <person name="Tsugane M."/>
            <person name="Tsuji K."/>
            <person name="Ueda S."/>
            <person name="Waki K."/>
            <person name="Yamagata H."/>
            <person name="Yamamoto M."/>
            <person name="Yamamoto S."/>
            <person name="Yamane H."/>
            <person name="Yoshiki S."/>
            <person name="Yoshihara R."/>
            <person name="Yukawa K."/>
            <person name="Zhong H."/>
            <person name="Yano M."/>
            <person name="Yuan Q."/>
            <person name="Ouyang S."/>
            <person name="Liu J."/>
            <person name="Jones K.M."/>
            <person name="Gansberger K."/>
            <person name="Moffat K."/>
            <person name="Hill J."/>
            <person name="Bera J."/>
            <person name="Fadrosh D."/>
            <person name="Jin S."/>
            <person name="Johri S."/>
            <person name="Kim M."/>
            <person name="Overton L."/>
            <person name="Reardon M."/>
            <person name="Tsitrin T."/>
            <person name="Vuong H."/>
            <person name="Weaver B."/>
            <person name="Ciecko A."/>
            <person name="Tallon L."/>
            <person name="Jackson J."/>
            <person name="Pai G."/>
            <person name="Aken S.V."/>
            <person name="Utterback T."/>
            <person name="Reidmuller S."/>
            <person name="Feldblyum T."/>
            <person name="Hsiao J."/>
            <person name="Zismann V."/>
            <person name="Iobst S."/>
            <person name="de Vazeille A.R."/>
            <person name="Buell C.R."/>
            <person name="Ying K."/>
            <person name="Li Y."/>
            <person name="Lu T."/>
            <person name="Huang Y."/>
            <person name="Zhao Q."/>
            <person name="Feng Q."/>
            <person name="Zhang L."/>
            <person name="Zhu J."/>
            <person name="Weng Q."/>
            <person name="Mu J."/>
            <person name="Lu Y."/>
            <person name="Fan D."/>
            <person name="Liu Y."/>
            <person name="Guan J."/>
            <person name="Zhang Y."/>
            <person name="Yu S."/>
            <person name="Liu X."/>
            <person name="Zhang Y."/>
            <person name="Hong G."/>
            <person name="Han B."/>
            <person name="Choisne N."/>
            <person name="Demange N."/>
            <person name="Orjeda G."/>
            <person name="Samain S."/>
            <person name="Cattolico L."/>
            <person name="Pelletier E."/>
            <person name="Couloux A."/>
            <person name="Segurens B."/>
            <person name="Wincker P."/>
            <person name="D'Hont A."/>
            <person name="Scarpelli C."/>
            <person name="Weissenbach J."/>
            <person name="Salanoubat M."/>
            <person name="Quetier F."/>
            <person name="Yu Y."/>
            <person name="Kim H.R."/>
            <person name="Rambo T."/>
            <person name="Currie J."/>
            <person name="Collura K."/>
            <person name="Luo M."/>
            <person name="Yang T."/>
            <person name="Ammiraju J.S.S."/>
            <person name="Engler F."/>
            <person name="Soderlund C."/>
            <person name="Wing R.A."/>
            <person name="Palmer L.E."/>
            <person name="de la Bastide M."/>
            <person name="Spiegel L."/>
            <person name="Nascimento L."/>
            <person name="Zutavern T."/>
            <person name="O'Shaughnessy A."/>
            <person name="Dike S."/>
            <person name="Dedhia N."/>
            <person name="Preston R."/>
            <person name="Balija V."/>
            <person name="McCombie W.R."/>
            <person name="Chow T."/>
            <person name="Chen H."/>
            <person name="Chung M."/>
            <person name="Chen C."/>
            <person name="Shaw J."/>
            <person name="Wu H."/>
            <person name="Hsiao K."/>
            <person name="Chao Y."/>
            <person name="Chu M."/>
            <person name="Cheng C."/>
            <person name="Hour A."/>
            <person name="Lee P."/>
            <person name="Lin S."/>
            <person name="Lin Y."/>
            <person name="Liou J."/>
            <person name="Liu S."/>
            <person name="Hsing Y."/>
            <person name="Raghuvanshi S."/>
            <person name="Mohanty A."/>
            <person name="Bharti A.K."/>
            <person name="Gaur A."/>
            <person name="Gupta V."/>
            <person name="Kumar D."/>
            <person name="Ravi V."/>
            <person name="Vij S."/>
            <person name="Kapur A."/>
            <person name="Khurana P."/>
            <person name="Khurana P."/>
            <person name="Khurana J.P."/>
            <person name="Tyagi A.K."/>
            <person name="Gaikwad K."/>
            <person name="Singh A."/>
            <person name="Dalal V."/>
            <person name="Srivastava S."/>
            <person name="Dixit A."/>
            <person name="Pal A.K."/>
            <person name="Ghazi I.A."/>
            <person name="Yadav M."/>
            <person name="Pandit A."/>
            <person name="Bhargava A."/>
            <person name="Sureshbabu K."/>
            <person name="Batra K."/>
            <person name="Sharma T.R."/>
            <person name="Mohapatra T."/>
            <person name="Singh N.K."/>
            <person name="Messing J."/>
            <person name="Nelson A.B."/>
            <person name="Fuks G."/>
            <person name="Kavchok S."/>
            <person name="Keizer G."/>
            <person name="Linton E."/>
            <person name="Llaca V."/>
            <person name="Song R."/>
            <person name="Tanyolac B."/>
            <person name="Young S."/>
            <person name="Ho-Il K."/>
            <person name="Hahn J.H."/>
            <person name="Sangsakoo G."/>
            <person name="Vanavichit A."/>
            <person name="de Mattos Luiz.A.T."/>
            <person name="Zimmer P.D."/>
            <person name="Malone G."/>
            <person name="Dellagostin O."/>
            <person name="de Oliveira A.C."/>
            <person name="Bevan M."/>
            <person name="Bancroft I."/>
            <person name="Minx P."/>
            <person name="Cordum H."/>
            <person name="Wilson R."/>
            <person name="Cheng Z."/>
            <person name="Jin W."/>
            <person name="Jiang J."/>
            <person name="Leong S.A."/>
            <person name="Iwama H."/>
            <person name="Gojobori T."/>
            <person name="Itoh T."/>
            <person name="Niimura Y."/>
            <person name="Fujii Y."/>
            <person name="Habara T."/>
            <person name="Sakai H."/>
            <person name="Sato Y."/>
            <person name="Wilson G."/>
            <person name="Kumar K."/>
            <person name="McCouch S."/>
            <person name="Juretic N."/>
            <person name="Hoen D."/>
            <person name="Wright S."/>
            <person name="Bruskiewich R."/>
            <person name="Bureau T."/>
            <person name="Miyao A."/>
            <person name="Hirochika H."/>
            <person name="Nishikawa T."/>
            <person name="Kadowaki K."/>
            <person name="Sugiura M."/>
            <person name="Burr B."/>
            <person name="Sasaki T."/>
        </authorList>
    </citation>
    <scope>NUCLEOTIDE SEQUENCE [LARGE SCALE GENOMIC DNA]</scope>
    <source>
        <strain evidence="3">cv. Nipponbare</strain>
    </source>
</reference>
<dbReference type="Gramene" id="Os03t0693650-00">
    <property type="protein sequence ID" value="Os03t0693650-00"/>
    <property type="gene ID" value="Os03g0693650"/>
</dbReference>
<protein>
    <submittedName>
        <fullName evidence="2">Os03g0693650 protein</fullName>
    </submittedName>
</protein>
<gene>
    <name evidence="2" type="ordered locus">Os03g0693650</name>
    <name evidence="2" type="ORF">OSNPB_030693650</name>
</gene>
<dbReference type="AlphaFoldDB" id="A0A0P0W1K8"/>
<proteinExistence type="predicted"/>
<reference evidence="2 3" key="3">
    <citation type="journal article" date="2013" name="Rice">
        <title>Improvement of the Oryza sativa Nipponbare reference genome using next generation sequence and optical map data.</title>
        <authorList>
            <person name="Kawahara Y."/>
            <person name="de la Bastide M."/>
            <person name="Hamilton J.P."/>
            <person name="Kanamori H."/>
            <person name="McCombie W.R."/>
            <person name="Ouyang S."/>
            <person name="Schwartz D.C."/>
            <person name="Tanaka T."/>
            <person name="Wu J."/>
            <person name="Zhou S."/>
            <person name="Childs K.L."/>
            <person name="Davidson R.M."/>
            <person name="Lin H."/>
            <person name="Quesada-Ocampo L."/>
            <person name="Vaillancourt B."/>
            <person name="Sakai H."/>
            <person name="Lee S.S."/>
            <person name="Kim J."/>
            <person name="Numa H."/>
            <person name="Itoh T."/>
            <person name="Buell C.R."/>
            <person name="Matsumoto T."/>
        </authorList>
    </citation>
    <scope>NUCLEOTIDE SEQUENCE [LARGE SCALE GENOMIC DNA]</scope>
    <source>
        <strain evidence="3">cv. Nipponbare</strain>
    </source>
</reference>
<dbReference type="EMBL" id="AP014959">
    <property type="protein sequence ID" value="BAS85862.1"/>
    <property type="molecule type" value="Genomic_DNA"/>
</dbReference>
<evidence type="ECO:0000313" key="2">
    <source>
        <dbReference type="EMBL" id="BAS85862.1"/>
    </source>
</evidence>
<reference evidence="2 3" key="2">
    <citation type="journal article" date="2013" name="Plant Cell Physiol.">
        <title>Rice Annotation Project Database (RAP-DB): an integrative and interactive database for rice genomics.</title>
        <authorList>
            <person name="Sakai H."/>
            <person name="Lee S.S."/>
            <person name="Tanaka T."/>
            <person name="Numa H."/>
            <person name="Kim J."/>
            <person name="Kawahara Y."/>
            <person name="Wakimoto H."/>
            <person name="Yang C.C."/>
            <person name="Iwamoto M."/>
            <person name="Abe T."/>
            <person name="Yamada Y."/>
            <person name="Muto A."/>
            <person name="Inokuchi H."/>
            <person name="Ikemura T."/>
            <person name="Matsumoto T."/>
            <person name="Sasaki T."/>
            <person name="Itoh T."/>
        </authorList>
    </citation>
    <scope>NUCLEOTIDE SEQUENCE [LARGE SCALE GENOMIC DNA]</scope>
    <source>
        <strain evidence="3">cv. Nipponbare</strain>
    </source>
</reference>
<dbReference type="Proteomes" id="UP000059680">
    <property type="component" value="Chromosome 3"/>
</dbReference>
<dbReference type="PaxDb" id="39947-A0A0P0W1K8"/>
<sequence length="93" mass="9909">MGTPKPSASRVEFQPQCVTKHPVARCASTSSWGLHRTTSASPDAVAASRRWRGSCASSVALTTHRNGLPAARRPRASSSVWAAPRDAKLPKET</sequence>
<name>A0A0P0W1K8_ORYSJ</name>
<dbReference type="FunCoup" id="A0A0P0W1K8">
    <property type="interactions" value="15"/>
</dbReference>
<evidence type="ECO:0000313" key="3">
    <source>
        <dbReference type="Proteomes" id="UP000059680"/>
    </source>
</evidence>
<feature type="region of interest" description="Disordered" evidence="1">
    <location>
        <begin position="66"/>
        <end position="93"/>
    </location>
</feature>
<keyword evidence="3" id="KW-1185">Reference proteome</keyword>
<evidence type="ECO:0000256" key="1">
    <source>
        <dbReference type="SAM" id="MobiDB-lite"/>
    </source>
</evidence>
<accession>A0A0P0W1K8</accession>
<dbReference type="InParanoid" id="A0A0P0W1K8"/>